<sequence>MTPVTAPRAGADPLDLARELSAEWLGHGLAARPADRPRAEAAVTELYRLIGEPAPEFVWVPSPTAALSLVRDDPPTFPPLRLRDGSLPHDPHAWPVSARLATLAENLRDRLSERIGHRVATGSWQGPTTRTAEELLAAGMPVHAVTDAVVHYALRTTLHGCVRAPMRAELMPVTGGVDGTTWYGQHDAYWVARYDVQARLGLVTYPGRDSDRLGLFAELARSTGWWWPGQGRCVMAERPVEIHTEPLPNGLYGERRLHREEGPAVRFADDTQVHVLHGTHVPTWVVTAPTVERIHAERNVEVRRSAIERIGWGAYIEQARLRLVGTAADPGNPGSELHLYDVPRELWGRPARLLLAVNGSMEPDGTHRRYGLSVPAHFDDPVAAAGWTYGLSGEQYGRLVRRT</sequence>
<protein>
    <recommendedName>
        <fullName evidence="1">DUF6745 domain-containing protein</fullName>
    </recommendedName>
</protein>
<gene>
    <name evidence="2" type="ORF">SGFS_092030</name>
</gene>
<dbReference type="Proteomes" id="UP001321542">
    <property type="component" value="Chromosome"/>
</dbReference>
<keyword evidence="3" id="KW-1185">Reference proteome</keyword>
<reference evidence="2 3" key="1">
    <citation type="journal article" date="2010" name="ChemBioChem">
        <title>Cloning and characterization of the biosynthetic gene cluster of 16-membered macrolide antibiotic FD-891: involvement of a dual functional cytochrome P450 monooxygenase catalyzing epoxidation and hydroxylation.</title>
        <authorList>
            <person name="Kudo F."/>
            <person name="Motegi A."/>
            <person name="Mizoue K."/>
            <person name="Eguchi T."/>
        </authorList>
    </citation>
    <scope>NUCLEOTIDE SEQUENCE [LARGE SCALE GENOMIC DNA]</scope>
    <source>
        <strain evidence="2 3">A-8890</strain>
    </source>
</reference>
<evidence type="ECO:0000313" key="3">
    <source>
        <dbReference type="Proteomes" id="UP001321542"/>
    </source>
</evidence>
<name>A0ABN5VWQ0_9ACTN</name>
<accession>A0ABN5VWQ0</accession>
<evidence type="ECO:0000259" key="1">
    <source>
        <dbReference type="Pfam" id="PF20530"/>
    </source>
</evidence>
<reference evidence="2 3" key="2">
    <citation type="journal article" date="2023" name="ChemBioChem">
        <title>Acyltransferase Domain Exchange between Two Independent Type I Polyketide Synthases in the Same Producer Strain of Macrolide Antibiotics.</title>
        <authorList>
            <person name="Kudo F."/>
            <person name="Kishikawa K."/>
            <person name="Tsuboi K."/>
            <person name="Kido T."/>
            <person name="Usui T."/>
            <person name="Hashimoto J."/>
            <person name="Shin-Ya K."/>
            <person name="Miyanaga A."/>
            <person name="Eguchi T."/>
        </authorList>
    </citation>
    <scope>NUCLEOTIDE SEQUENCE [LARGE SCALE GENOMIC DNA]</scope>
    <source>
        <strain evidence="2 3">A-8890</strain>
    </source>
</reference>
<dbReference type="Pfam" id="PF20530">
    <property type="entry name" value="DUF6745"/>
    <property type="match status" value="1"/>
</dbReference>
<feature type="domain" description="DUF6745" evidence="1">
    <location>
        <begin position="183"/>
        <end position="397"/>
    </location>
</feature>
<organism evidence="2 3">
    <name type="scientific">Streptomyces graminofaciens</name>
    <dbReference type="NCBI Taxonomy" id="68212"/>
    <lineage>
        <taxon>Bacteria</taxon>
        <taxon>Bacillati</taxon>
        <taxon>Actinomycetota</taxon>
        <taxon>Actinomycetes</taxon>
        <taxon>Kitasatosporales</taxon>
        <taxon>Streptomycetaceae</taxon>
        <taxon>Streptomyces</taxon>
    </lineage>
</organism>
<evidence type="ECO:0000313" key="2">
    <source>
        <dbReference type="EMBL" id="BBC37909.1"/>
    </source>
</evidence>
<proteinExistence type="predicted"/>
<dbReference type="InterPro" id="IPR046633">
    <property type="entry name" value="DUF6745"/>
</dbReference>
<dbReference type="EMBL" id="AP018448">
    <property type="protein sequence ID" value="BBC37909.1"/>
    <property type="molecule type" value="Genomic_DNA"/>
</dbReference>